<dbReference type="Proteomes" id="UP000830768">
    <property type="component" value="Chromosome 3"/>
</dbReference>
<keyword evidence="2" id="KW-1185">Reference proteome</keyword>
<evidence type="ECO:0000313" key="1">
    <source>
        <dbReference type="EMBL" id="UPK92618.1"/>
    </source>
</evidence>
<protein>
    <submittedName>
        <fullName evidence="1">Uncharacterized protein</fullName>
    </submittedName>
</protein>
<organism evidence="1 2">
    <name type="scientific">Fusarium solani subsp. cucurbitae</name>
    <name type="common">Neocosmosporum cucurbitae</name>
    <dbReference type="NCBI Taxonomy" id="2747967"/>
    <lineage>
        <taxon>Eukaryota</taxon>
        <taxon>Fungi</taxon>
        <taxon>Dikarya</taxon>
        <taxon>Ascomycota</taxon>
        <taxon>Pezizomycotina</taxon>
        <taxon>Sordariomycetes</taxon>
        <taxon>Hypocreomycetidae</taxon>
        <taxon>Hypocreales</taxon>
        <taxon>Nectriaceae</taxon>
        <taxon>Fusarium</taxon>
        <taxon>Fusarium solani species complex</taxon>
    </lineage>
</organism>
<evidence type="ECO:0000313" key="2">
    <source>
        <dbReference type="Proteomes" id="UP000830768"/>
    </source>
</evidence>
<accession>A0ACD3YUE9</accession>
<dbReference type="EMBL" id="CP090032">
    <property type="protein sequence ID" value="UPK92618.1"/>
    <property type="molecule type" value="Genomic_DNA"/>
</dbReference>
<sequence>MCDLDVFRNPLMTTKATEWALISLSTAVIVARIYLRLGIQKRKLLGSDIWMTAGWVMGIVVAAFCITFIRLGVMEQDIYPSLSNYDGTKKDKQHVHKLLWISTLPFLTAFYLCKAALLCVYLQVIPIFMVKRRIFLWATIIFVCLSYLVTIIMFFTTCTPISRYWTLGTNRQCLTSSWMVFARTSWALNFAGDIFIFALPWLIVPDLMVKGWLRVGIYFTFLLGIINMVMTIVRFVKLYGGRNEGELSLVTIHFWNSLDLYIGLVIACLPSLRPYFNLAAESRAFSYVKGKTSSRVSGYTGSASTQSSGGVTVPSKAAVGPFVTPADRLSQPSLHEMNTLPSQA</sequence>
<reference evidence="1" key="1">
    <citation type="submission" date="2021-11" db="EMBL/GenBank/DDBJ databases">
        <title>Fusarium solani-melongenae Genome sequencing and assembly.</title>
        <authorList>
            <person name="Xie S."/>
            <person name="Huang L."/>
            <person name="Zhang X."/>
        </authorList>
    </citation>
    <scope>NUCLEOTIDE SEQUENCE</scope>
    <source>
        <strain evidence="1">CRI 24-3</strain>
    </source>
</reference>
<proteinExistence type="predicted"/>
<name>A0ACD3YUE9_FUSSC</name>
<gene>
    <name evidence="1" type="ORF">LCI18_003553</name>
</gene>